<dbReference type="CDD" id="cd00077">
    <property type="entry name" value="HDc"/>
    <property type="match status" value="1"/>
</dbReference>
<comment type="caution">
    <text evidence="2">The sequence shown here is derived from an EMBL/GenBank/DDBJ whole genome shotgun (WGS) entry which is preliminary data.</text>
</comment>
<accession>A0A1V6SXS9</accession>
<gene>
    <name evidence="2" type="ORF">PENSTE_c017G07330</name>
</gene>
<dbReference type="InterPro" id="IPR003607">
    <property type="entry name" value="HD/PDEase_dom"/>
</dbReference>
<proteinExistence type="predicted"/>
<feature type="domain" description="HD/PDEase" evidence="1">
    <location>
        <begin position="38"/>
        <end position="160"/>
    </location>
</feature>
<dbReference type="Proteomes" id="UP000191285">
    <property type="component" value="Unassembled WGS sequence"/>
</dbReference>
<keyword evidence="3" id="KW-1185">Reference proteome</keyword>
<reference evidence="3" key="1">
    <citation type="journal article" date="2017" name="Nat. Microbiol.">
        <title>Global analysis of biosynthetic gene clusters reveals vast potential of secondary metabolite production in Penicillium species.</title>
        <authorList>
            <person name="Nielsen J.C."/>
            <person name="Grijseels S."/>
            <person name="Prigent S."/>
            <person name="Ji B."/>
            <person name="Dainat J."/>
            <person name="Nielsen K.F."/>
            <person name="Frisvad J.C."/>
            <person name="Workman M."/>
            <person name="Nielsen J."/>
        </authorList>
    </citation>
    <scope>NUCLEOTIDE SEQUENCE [LARGE SCALE GENOMIC DNA]</scope>
    <source>
        <strain evidence="3">IBT 24891</strain>
    </source>
</reference>
<evidence type="ECO:0000259" key="1">
    <source>
        <dbReference type="SMART" id="SM00471"/>
    </source>
</evidence>
<dbReference type="STRING" id="303698.A0A1V6SXS9"/>
<dbReference type="SUPFAM" id="SSF109604">
    <property type="entry name" value="HD-domain/PDEase-like"/>
    <property type="match status" value="1"/>
</dbReference>
<dbReference type="Pfam" id="PF01966">
    <property type="entry name" value="HD"/>
    <property type="match status" value="1"/>
</dbReference>
<sequence>MPSLAAILKTTRLHFTIPGDEVFHSVAGAVEEHMAAYDASHNFEHVLRVTGLSQSILMEESGTYDATVVILAALLHDMNDKKYTNNADDASKLVEILARANVGPDVSARIIEVVNHVSYSTEKKNPERTRQVFALNPELGIVQDADRLDAIGAIGIGRAFTFGGAKMPQSSMQLPREHIDDKLVKLEGLMKTNSGRLKARKRTERLRQFAHWWDEECSL</sequence>
<dbReference type="PANTHER" id="PTHR33594">
    <property type="entry name" value="SUPERFAMILY HYDROLASE, PUTATIVE (AFU_ORTHOLOGUE AFUA_1G03035)-RELATED"/>
    <property type="match status" value="1"/>
</dbReference>
<dbReference type="OrthoDB" id="16547at2759"/>
<dbReference type="Gene3D" id="1.10.3210.50">
    <property type="match status" value="1"/>
</dbReference>
<protein>
    <recommendedName>
        <fullName evidence="1">HD/PDEase domain-containing protein</fullName>
    </recommendedName>
</protein>
<dbReference type="EMBL" id="MLKD01000017">
    <property type="protein sequence ID" value="OQE18766.1"/>
    <property type="molecule type" value="Genomic_DNA"/>
</dbReference>
<dbReference type="SMART" id="SM00471">
    <property type="entry name" value="HDc"/>
    <property type="match status" value="1"/>
</dbReference>
<dbReference type="PANTHER" id="PTHR33594:SF1">
    <property type="entry name" value="HD_PDEASE DOMAIN-CONTAINING PROTEIN"/>
    <property type="match status" value="1"/>
</dbReference>
<dbReference type="InterPro" id="IPR006674">
    <property type="entry name" value="HD_domain"/>
</dbReference>
<evidence type="ECO:0000313" key="3">
    <source>
        <dbReference type="Proteomes" id="UP000191285"/>
    </source>
</evidence>
<dbReference type="AlphaFoldDB" id="A0A1V6SXS9"/>
<name>A0A1V6SXS9_9EURO</name>
<evidence type="ECO:0000313" key="2">
    <source>
        <dbReference type="EMBL" id="OQE18766.1"/>
    </source>
</evidence>
<organism evidence="2 3">
    <name type="scientific">Penicillium steckii</name>
    <dbReference type="NCBI Taxonomy" id="303698"/>
    <lineage>
        <taxon>Eukaryota</taxon>
        <taxon>Fungi</taxon>
        <taxon>Dikarya</taxon>
        <taxon>Ascomycota</taxon>
        <taxon>Pezizomycotina</taxon>
        <taxon>Eurotiomycetes</taxon>
        <taxon>Eurotiomycetidae</taxon>
        <taxon>Eurotiales</taxon>
        <taxon>Aspergillaceae</taxon>
        <taxon>Penicillium</taxon>
    </lineage>
</organism>